<dbReference type="PRINTS" id="PR00789">
    <property type="entry name" value="OSIALOPTASE"/>
</dbReference>
<evidence type="ECO:0000256" key="1">
    <source>
        <dbReference type="ARBA" id="ARBA00022490"/>
    </source>
</evidence>
<proteinExistence type="inferred from homology"/>
<feature type="binding site" evidence="8">
    <location>
        <position position="114"/>
    </location>
    <ligand>
        <name>Fe cation</name>
        <dbReference type="ChEBI" id="CHEBI:24875"/>
    </ligand>
</feature>
<evidence type="ECO:0000259" key="9">
    <source>
        <dbReference type="Pfam" id="PF00814"/>
    </source>
</evidence>
<dbReference type="EC" id="2.3.1.234" evidence="8"/>
<dbReference type="GO" id="GO:0002949">
    <property type="term" value="P:tRNA threonylcarbamoyladenosine modification"/>
    <property type="evidence" value="ECO:0007669"/>
    <property type="project" value="UniProtKB-UniRule"/>
</dbReference>
<dbReference type="GO" id="GO:0061711">
    <property type="term" value="F:tRNA N(6)-L-threonylcarbamoyladenine synthase activity"/>
    <property type="evidence" value="ECO:0007669"/>
    <property type="project" value="UniProtKB-EC"/>
</dbReference>
<dbReference type="OrthoDB" id="9806197at2"/>
<evidence type="ECO:0000313" key="10">
    <source>
        <dbReference type="EMBL" id="EEK17090.1"/>
    </source>
</evidence>
<dbReference type="CDD" id="cd24133">
    <property type="entry name" value="ASKHA_NBD_TsaD_bac"/>
    <property type="match status" value="1"/>
</dbReference>
<dbReference type="RefSeq" id="WP_007365061.1">
    <property type="nucleotide sequence ID" value="NZ_ACLR01000118.1"/>
</dbReference>
<keyword evidence="10" id="KW-0378">Hydrolase</keyword>
<name>C2MAW1_9PORP</name>
<dbReference type="Pfam" id="PF00814">
    <property type="entry name" value="TsaD"/>
    <property type="match status" value="1"/>
</dbReference>
<dbReference type="InterPro" id="IPR022450">
    <property type="entry name" value="TsaD"/>
</dbReference>
<keyword evidence="10" id="KW-0645">Protease</keyword>
<comment type="caution">
    <text evidence="10">The sequence shown here is derived from an EMBL/GenBank/DDBJ whole genome shotgun (WGS) entry which is preliminary data.</text>
</comment>
<dbReference type="GO" id="GO:0005506">
    <property type="term" value="F:iron ion binding"/>
    <property type="evidence" value="ECO:0007669"/>
    <property type="project" value="UniProtKB-UniRule"/>
</dbReference>
<dbReference type="SUPFAM" id="SSF53067">
    <property type="entry name" value="Actin-like ATPase domain"/>
    <property type="match status" value="2"/>
</dbReference>
<dbReference type="GO" id="GO:0006508">
    <property type="term" value="P:proteolysis"/>
    <property type="evidence" value="ECO:0007669"/>
    <property type="project" value="UniProtKB-KW"/>
</dbReference>
<feature type="binding site" evidence="8">
    <location>
        <position position="175"/>
    </location>
    <ligand>
        <name>substrate</name>
    </ligand>
</feature>
<dbReference type="STRING" id="596327.PORUE0001_0972"/>
<comment type="caution">
    <text evidence="8">Lacks conserved residue(s) required for the propagation of feature annotation.</text>
</comment>
<dbReference type="InterPro" id="IPR000905">
    <property type="entry name" value="Gcp-like_dom"/>
</dbReference>
<dbReference type="Proteomes" id="UP000003303">
    <property type="component" value="Unassembled WGS sequence"/>
</dbReference>
<evidence type="ECO:0000313" key="11">
    <source>
        <dbReference type="Proteomes" id="UP000003303"/>
    </source>
</evidence>
<comment type="catalytic activity">
    <reaction evidence="7 8">
        <text>L-threonylcarbamoyladenylate + adenosine(37) in tRNA = N(6)-L-threonylcarbamoyladenosine(37) in tRNA + AMP + H(+)</text>
        <dbReference type="Rhea" id="RHEA:37059"/>
        <dbReference type="Rhea" id="RHEA-COMP:10162"/>
        <dbReference type="Rhea" id="RHEA-COMP:10163"/>
        <dbReference type="ChEBI" id="CHEBI:15378"/>
        <dbReference type="ChEBI" id="CHEBI:73682"/>
        <dbReference type="ChEBI" id="CHEBI:74411"/>
        <dbReference type="ChEBI" id="CHEBI:74418"/>
        <dbReference type="ChEBI" id="CHEBI:456215"/>
        <dbReference type="EC" id="2.3.1.234"/>
    </reaction>
</comment>
<evidence type="ECO:0000256" key="3">
    <source>
        <dbReference type="ARBA" id="ARBA00022694"/>
    </source>
</evidence>
<dbReference type="eggNOG" id="COG0533">
    <property type="taxonomic scope" value="Bacteria"/>
</dbReference>
<keyword evidence="1 8" id="KW-0963">Cytoplasm</keyword>
<dbReference type="GO" id="GO:0008233">
    <property type="term" value="F:peptidase activity"/>
    <property type="evidence" value="ECO:0007669"/>
    <property type="project" value="UniProtKB-KW"/>
</dbReference>
<gene>
    <name evidence="8" type="primary">tsaD</name>
    <name evidence="10" type="ORF">PORUE0001_0972</name>
</gene>
<evidence type="ECO:0000256" key="2">
    <source>
        <dbReference type="ARBA" id="ARBA00022679"/>
    </source>
</evidence>
<dbReference type="Gene3D" id="3.30.420.40">
    <property type="match status" value="2"/>
</dbReference>
<dbReference type="InterPro" id="IPR017861">
    <property type="entry name" value="KAE1/TsaD"/>
</dbReference>
<dbReference type="PANTHER" id="PTHR11735">
    <property type="entry name" value="TRNA N6-ADENOSINE THREONYLCARBAMOYLTRANSFERASE"/>
    <property type="match status" value="1"/>
</dbReference>
<dbReference type="FunFam" id="3.30.420.40:FF:000012">
    <property type="entry name" value="tRNA N6-adenosine threonylcarbamoyltransferase"/>
    <property type="match status" value="1"/>
</dbReference>
<dbReference type="InterPro" id="IPR017860">
    <property type="entry name" value="Peptidase_M22_CS"/>
</dbReference>
<evidence type="ECO:0000256" key="7">
    <source>
        <dbReference type="ARBA" id="ARBA00048117"/>
    </source>
</evidence>
<comment type="similarity">
    <text evidence="8">Belongs to the KAE1 / TsaD family.</text>
</comment>
<keyword evidence="5 8" id="KW-0408">Iron</keyword>
<dbReference type="InterPro" id="IPR043129">
    <property type="entry name" value="ATPase_NBD"/>
</dbReference>
<dbReference type="PROSITE" id="PS01016">
    <property type="entry name" value="GLYCOPROTEASE"/>
    <property type="match status" value="1"/>
</dbReference>
<comment type="function">
    <text evidence="8">Required for the formation of a threonylcarbamoyl group on adenosine at position 37 (t(6)A37) in tRNAs that read codons beginning with adenine. Is involved in the transfer of the threonylcarbamoyl moiety of threonylcarbamoyl-AMP (TC-AMP) to the N6 group of A37, together with TsaE and TsaB. TsaD likely plays a direct catalytic role in this reaction.</text>
</comment>
<feature type="domain" description="Gcp-like" evidence="9">
    <location>
        <begin position="29"/>
        <end position="317"/>
    </location>
</feature>
<keyword evidence="2 8" id="KW-0808">Transferase</keyword>
<organism evidence="10 11">
    <name type="scientific">Porphyromonas uenonis 60-3</name>
    <dbReference type="NCBI Taxonomy" id="596327"/>
    <lineage>
        <taxon>Bacteria</taxon>
        <taxon>Pseudomonadati</taxon>
        <taxon>Bacteroidota</taxon>
        <taxon>Bacteroidia</taxon>
        <taxon>Bacteroidales</taxon>
        <taxon>Porphyromonadaceae</taxon>
        <taxon>Porphyromonas</taxon>
    </lineage>
</organism>
<comment type="subcellular location">
    <subcellularLocation>
        <location evidence="8">Cytoplasm</location>
    </subcellularLocation>
</comment>
<keyword evidence="3 8" id="KW-0819">tRNA processing</keyword>
<feature type="binding site" evidence="8">
    <location>
        <position position="311"/>
    </location>
    <ligand>
        <name>Fe cation</name>
        <dbReference type="ChEBI" id="CHEBI:24875"/>
    </ligand>
</feature>
<feature type="binding site" evidence="8">
    <location>
        <begin position="142"/>
        <end position="146"/>
    </location>
    <ligand>
        <name>substrate</name>
    </ligand>
</feature>
<dbReference type="HAMAP" id="MF_01445">
    <property type="entry name" value="TsaD"/>
    <property type="match status" value="1"/>
</dbReference>
<dbReference type="EMBL" id="ACLR01000118">
    <property type="protein sequence ID" value="EEK17090.1"/>
    <property type="molecule type" value="Genomic_DNA"/>
</dbReference>
<sequence>MTSSSSLILGIESSCDDTSAAVLRGGLLCSNVIASQEVHSKYGGVVPELASRAHLQNIVPVVQQAVARAGVTLADLDAIAYTRGPGLLGSLIVGTNFAKGLSLALHIPLVEVNHLQAHVLAHFIAKPEEPHTPPPFPYLCLLVSGGNSQIVQVNAPDDMRILGQTIDDAAGEAFDKCAKVMGLGYPGGPIVNKLANEGDAERFHFSKPQVPGLDYSFSGLKTSFLYTLRDELAKDADFVAKNKADLCASLQKTVIDILMSKLLRASKETGIKHIAVAGGVSANTGLRDAYHAYAERYGWQVYIPPFAFTTDNAAMVAMAGTFAYERGAYGSIDAVPFAKTTI</sequence>
<dbReference type="NCBIfam" id="TIGR03723">
    <property type="entry name" value="T6A_TsaD_YgjD"/>
    <property type="match status" value="1"/>
</dbReference>
<dbReference type="FunFam" id="3.30.420.40:FF:000040">
    <property type="entry name" value="tRNA N6-adenosine threonylcarbamoyltransferase"/>
    <property type="match status" value="1"/>
</dbReference>
<evidence type="ECO:0000256" key="4">
    <source>
        <dbReference type="ARBA" id="ARBA00022723"/>
    </source>
</evidence>
<evidence type="ECO:0000256" key="5">
    <source>
        <dbReference type="ARBA" id="ARBA00023004"/>
    </source>
</evidence>
<comment type="cofactor">
    <cofactor evidence="8">
        <name>Fe(2+)</name>
        <dbReference type="ChEBI" id="CHEBI:29033"/>
    </cofactor>
    <text evidence="8">Binds 1 Fe(2+) ion per subunit.</text>
</comment>
<dbReference type="NCBIfam" id="TIGR00329">
    <property type="entry name" value="gcp_kae1"/>
    <property type="match status" value="1"/>
</dbReference>
<dbReference type="AlphaFoldDB" id="C2MAW1"/>
<accession>C2MAW1</accession>
<keyword evidence="4 8" id="KW-0479">Metal-binding</keyword>
<dbReference type="PANTHER" id="PTHR11735:SF6">
    <property type="entry name" value="TRNA N6-ADENOSINE THREONYLCARBAMOYLTRANSFERASE, MITOCHONDRIAL"/>
    <property type="match status" value="1"/>
</dbReference>
<feature type="binding site" evidence="8">
    <location>
        <position position="188"/>
    </location>
    <ligand>
        <name>substrate</name>
    </ligand>
</feature>
<evidence type="ECO:0000256" key="8">
    <source>
        <dbReference type="HAMAP-Rule" id="MF_01445"/>
    </source>
</evidence>
<reference evidence="10 11" key="1">
    <citation type="submission" date="2009-04" db="EMBL/GenBank/DDBJ databases">
        <authorList>
            <person name="Sebastian Y."/>
            <person name="Madupu R."/>
            <person name="Durkin A.S."/>
            <person name="Torralba M."/>
            <person name="Methe B."/>
            <person name="Sutton G.G."/>
            <person name="Strausberg R.L."/>
            <person name="Nelson K.E."/>
        </authorList>
    </citation>
    <scope>NUCLEOTIDE SEQUENCE [LARGE SCALE GENOMIC DNA]</scope>
    <source>
        <strain evidence="10 11">60-3</strain>
    </source>
</reference>
<protein>
    <recommendedName>
        <fullName evidence="8">tRNA N6-adenosine threonylcarbamoyltransferase</fullName>
        <ecNumber evidence="8">2.3.1.234</ecNumber>
    </recommendedName>
    <alternativeName>
        <fullName evidence="8">N6-L-threonylcarbamoyladenine synthase</fullName>
        <shortName evidence="8">t(6)A synthase</shortName>
    </alternativeName>
    <alternativeName>
        <fullName evidence="8">t(6)A37 threonylcarbamoyladenosine biosynthesis protein TsaD</fullName>
    </alternativeName>
    <alternativeName>
        <fullName evidence="8">tRNA threonylcarbamoyladenosine biosynthesis protein TsaD</fullName>
    </alternativeName>
</protein>
<feature type="binding site" evidence="8">
    <location>
        <position position="283"/>
    </location>
    <ligand>
        <name>substrate</name>
    </ligand>
</feature>
<dbReference type="GO" id="GO:0005737">
    <property type="term" value="C:cytoplasm"/>
    <property type="evidence" value="ECO:0007669"/>
    <property type="project" value="UniProtKB-SubCell"/>
</dbReference>
<feature type="binding site" evidence="8">
    <location>
        <position position="118"/>
    </location>
    <ligand>
        <name>Fe cation</name>
        <dbReference type="ChEBI" id="CHEBI:24875"/>
    </ligand>
</feature>
<keyword evidence="11" id="KW-1185">Reference proteome</keyword>
<keyword evidence="6 8" id="KW-0012">Acyltransferase</keyword>
<evidence type="ECO:0000256" key="6">
    <source>
        <dbReference type="ARBA" id="ARBA00023315"/>
    </source>
</evidence>